<dbReference type="EMBL" id="LAEV01000120">
    <property type="protein sequence ID" value="KKA31028.1"/>
    <property type="molecule type" value="Genomic_DNA"/>
</dbReference>
<proteinExistence type="predicted"/>
<evidence type="ECO:0000313" key="11">
    <source>
        <dbReference type="EMBL" id="KKA31028.1"/>
    </source>
</evidence>
<dbReference type="PANTHER" id="PTHR46179">
    <property type="entry name" value="ZINC FINGER PROTEIN"/>
    <property type="match status" value="1"/>
</dbReference>
<dbReference type="PANTHER" id="PTHR46179:SF13">
    <property type="entry name" value="C2H2-TYPE DOMAIN-CONTAINING PROTEIN"/>
    <property type="match status" value="1"/>
</dbReference>
<feature type="region of interest" description="Disordered" evidence="9">
    <location>
        <begin position="1"/>
        <end position="90"/>
    </location>
</feature>
<feature type="domain" description="C2H2-type" evidence="10">
    <location>
        <begin position="120"/>
        <end position="150"/>
    </location>
</feature>
<keyword evidence="12" id="KW-1185">Reference proteome</keyword>
<evidence type="ECO:0000256" key="6">
    <source>
        <dbReference type="ARBA" id="ARBA00023163"/>
    </source>
</evidence>
<feature type="domain" description="C2H2-type" evidence="10">
    <location>
        <begin position="310"/>
        <end position="340"/>
    </location>
</feature>
<feature type="domain" description="C2H2-type" evidence="10">
    <location>
        <begin position="181"/>
        <end position="207"/>
    </location>
</feature>
<keyword evidence="6" id="KW-0804">Transcription</keyword>
<evidence type="ECO:0000313" key="12">
    <source>
        <dbReference type="Proteomes" id="UP000033483"/>
    </source>
</evidence>
<feature type="compositionally biased region" description="Low complexity" evidence="9">
    <location>
        <begin position="17"/>
        <end position="31"/>
    </location>
</feature>
<dbReference type="Proteomes" id="UP000033483">
    <property type="component" value="Unassembled WGS sequence"/>
</dbReference>
<dbReference type="GO" id="GO:0005634">
    <property type="term" value="C:nucleus"/>
    <property type="evidence" value="ECO:0007669"/>
    <property type="project" value="UniProtKB-SubCell"/>
</dbReference>
<gene>
    <name evidence="11" type="ORF">TD95_004114</name>
</gene>
<dbReference type="SUPFAM" id="SSF57667">
    <property type="entry name" value="beta-beta-alpha zinc fingers"/>
    <property type="match status" value="3"/>
</dbReference>
<sequence length="532" mass="58102">MSKRKADEVLDIEADGVSVSSSSFSSAAAAAPNEQNVNPPELQALPTRAKRVKAESVSEDHESNYDSDSSSSSISSVPPVTRSKPRPKNQICTWPGCTKRYNRPTRLESHMRSHRGERPFACSFPGCDKTYIEAKHLSQHVEAKHEGKRNHHCPYPDCGRAFFTSTRLSRHVTSHIKAQQFQCKGYPGCKQIFRRKDTLNRHVRQVHLHLPGYTCPEPGCTEAFASSGALRNHRHRAHGELKHFCDECKVVVDGQERSLGFTHISDLRNHFRSAHMSCSFCPYRCTYPSEMDRHLAMRHSAQTVSDRKTVPCPWPGCGKMFTKKSNMVAHAKSSHDGYRFVCGLVDLSTSEGLAGWDNAQGCREGFVTKANLESHIRHIHLGQQRAPTAAAKPKSLVHEVAGAEDAAKRTLTCDCGRGFIRYHDLQVHLELDHGRVGGSSAFASSPADQTVHAQTAALDAGKYDASANANANFSAFLSPALTPHAGTFSEGADVGFPSVSMATALVPVSAGDTTTTAAGLQTDQMTALQTDA</sequence>
<dbReference type="InterPro" id="IPR013087">
    <property type="entry name" value="Znf_C2H2_type"/>
</dbReference>
<evidence type="ECO:0000256" key="7">
    <source>
        <dbReference type="ARBA" id="ARBA00023242"/>
    </source>
</evidence>
<dbReference type="GO" id="GO:0008270">
    <property type="term" value="F:zinc ion binding"/>
    <property type="evidence" value="ECO:0007669"/>
    <property type="project" value="UniProtKB-KW"/>
</dbReference>
<feature type="domain" description="C2H2-type" evidence="10">
    <location>
        <begin position="151"/>
        <end position="180"/>
    </location>
</feature>
<evidence type="ECO:0000256" key="1">
    <source>
        <dbReference type="ARBA" id="ARBA00004123"/>
    </source>
</evidence>
<evidence type="ECO:0000256" key="5">
    <source>
        <dbReference type="ARBA" id="ARBA00023015"/>
    </source>
</evidence>
<feature type="domain" description="C2H2-type" evidence="10">
    <location>
        <begin position="90"/>
        <end position="119"/>
    </location>
</feature>
<feature type="compositionally biased region" description="Low complexity" evidence="9">
    <location>
        <begin position="66"/>
        <end position="76"/>
    </location>
</feature>
<keyword evidence="2" id="KW-0479">Metal-binding</keyword>
<dbReference type="SMART" id="SM00355">
    <property type="entry name" value="ZnF_C2H2"/>
    <property type="match status" value="10"/>
</dbReference>
<dbReference type="Gene3D" id="3.30.160.60">
    <property type="entry name" value="Classic Zinc Finger"/>
    <property type="match status" value="6"/>
</dbReference>
<protein>
    <recommendedName>
        <fullName evidence="10">C2H2-type domain-containing protein</fullName>
    </recommendedName>
</protein>
<evidence type="ECO:0000256" key="9">
    <source>
        <dbReference type="SAM" id="MobiDB-lite"/>
    </source>
</evidence>
<keyword evidence="5" id="KW-0805">Transcription regulation</keyword>
<organism evidence="11 12">
    <name type="scientific">Thielaviopsis punctulata</name>
    <dbReference type="NCBI Taxonomy" id="72032"/>
    <lineage>
        <taxon>Eukaryota</taxon>
        <taxon>Fungi</taxon>
        <taxon>Dikarya</taxon>
        <taxon>Ascomycota</taxon>
        <taxon>Pezizomycotina</taxon>
        <taxon>Sordariomycetes</taxon>
        <taxon>Hypocreomycetidae</taxon>
        <taxon>Microascales</taxon>
        <taxon>Ceratocystidaceae</taxon>
        <taxon>Thielaviopsis</taxon>
    </lineage>
</organism>
<evidence type="ECO:0000259" key="10">
    <source>
        <dbReference type="PROSITE" id="PS50157"/>
    </source>
</evidence>
<keyword evidence="4" id="KW-0862">Zinc</keyword>
<dbReference type="AlphaFoldDB" id="A0A0F4ZME8"/>
<evidence type="ECO:0000256" key="8">
    <source>
        <dbReference type="PROSITE-ProRule" id="PRU00042"/>
    </source>
</evidence>
<dbReference type="GO" id="GO:0006357">
    <property type="term" value="P:regulation of transcription by RNA polymerase II"/>
    <property type="evidence" value="ECO:0007669"/>
    <property type="project" value="TreeGrafter"/>
</dbReference>
<dbReference type="InterPro" id="IPR036236">
    <property type="entry name" value="Znf_C2H2_sf"/>
</dbReference>
<dbReference type="InterPro" id="IPR051061">
    <property type="entry name" value="Zinc_finger_trans_reg"/>
</dbReference>
<feature type="compositionally biased region" description="Basic and acidic residues" evidence="9">
    <location>
        <begin position="52"/>
        <end position="64"/>
    </location>
</feature>
<keyword evidence="3 8" id="KW-0863">Zinc-finger</keyword>
<evidence type="ECO:0000256" key="4">
    <source>
        <dbReference type="ARBA" id="ARBA00022833"/>
    </source>
</evidence>
<dbReference type="Pfam" id="PF00096">
    <property type="entry name" value="zf-C2H2"/>
    <property type="match status" value="3"/>
</dbReference>
<dbReference type="PROSITE" id="PS00028">
    <property type="entry name" value="ZINC_FINGER_C2H2_1"/>
    <property type="match status" value="6"/>
</dbReference>
<reference evidence="11 12" key="1">
    <citation type="submission" date="2015-03" db="EMBL/GenBank/DDBJ databases">
        <authorList>
            <person name="Radwan O."/>
            <person name="Al-Naeli F.A."/>
            <person name="Rendon G.A."/>
            <person name="Fields C."/>
        </authorList>
    </citation>
    <scope>NUCLEOTIDE SEQUENCE [LARGE SCALE GENOMIC DNA]</scope>
    <source>
        <strain evidence="11">CR-DP1</strain>
    </source>
</reference>
<dbReference type="PROSITE" id="PS50157">
    <property type="entry name" value="ZINC_FINGER_C2H2_2"/>
    <property type="match status" value="6"/>
</dbReference>
<comment type="caution">
    <text evidence="11">The sequence shown here is derived from an EMBL/GenBank/DDBJ whole genome shotgun (WGS) entry which is preliminary data.</text>
</comment>
<evidence type="ECO:0000256" key="2">
    <source>
        <dbReference type="ARBA" id="ARBA00022723"/>
    </source>
</evidence>
<name>A0A0F4ZME8_9PEZI</name>
<accession>A0A0F4ZME8</accession>
<dbReference type="OrthoDB" id="4748970at2759"/>
<keyword evidence="7" id="KW-0539">Nucleus</keyword>
<evidence type="ECO:0000256" key="3">
    <source>
        <dbReference type="ARBA" id="ARBA00022771"/>
    </source>
</evidence>
<feature type="domain" description="C2H2-type" evidence="10">
    <location>
        <begin position="213"/>
        <end position="243"/>
    </location>
</feature>
<comment type="subcellular location">
    <subcellularLocation>
        <location evidence="1">Nucleus</location>
    </subcellularLocation>
</comment>